<evidence type="ECO:0000256" key="1">
    <source>
        <dbReference type="SAM" id="SignalP"/>
    </source>
</evidence>
<dbReference type="SUPFAM" id="SSF53850">
    <property type="entry name" value="Periplasmic binding protein-like II"/>
    <property type="match status" value="1"/>
</dbReference>
<dbReference type="EMBL" id="FUYA01000005">
    <property type="protein sequence ID" value="SKA73646.1"/>
    <property type="molecule type" value="Genomic_DNA"/>
</dbReference>
<dbReference type="Pfam" id="PF09084">
    <property type="entry name" value="NMT1"/>
    <property type="match status" value="1"/>
</dbReference>
<gene>
    <name evidence="3" type="ORF">SAMN02745702_01891</name>
</gene>
<name>A0A1T4W8Q0_9BACT</name>
<feature type="domain" description="SsuA/THI5-like" evidence="2">
    <location>
        <begin position="44"/>
        <end position="250"/>
    </location>
</feature>
<dbReference type="PANTHER" id="PTHR30024:SF42">
    <property type="entry name" value="ALIPHATIC SULFONATES-BINDING PROTEIN-RELATED"/>
    <property type="match status" value="1"/>
</dbReference>
<dbReference type="Gene3D" id="3.40.190.10">
    <property type="entry name" value="Periplasmic binding protein-like II"/>
    <property type="match status" value="2"/>
</dbReference>
<dbReference type="AlphaFoldDB" id="A0A1T4W8Q0"/>
<dbReference type="Proteomes" id="UP000189733">
    <property type="component" value="Unassembled WGS sequence"/>
</dbReference>
<evidence type="ECO:0000259" key="2">
    <source>
        <dbReference type="Pfam" id="PF09084"/>
    </source>
</evidence>
<keyword evidence="1" id="KW-0732">Signal</keyword>
<keyword evidence="4" id="KW-1185">Reference proteome</keyword>
<dbReference type="RefSeq" id="WP_159445966.1">
    <property type="nucleotide sequence ID" value="NZ_FUYA01000005.1"/>
</dbReference>
<reference evidence="3 4" key="1">
    <citation type="submission" date="2017-02" db="EMBL/GenBank/DDBJ databases">
        <authorList>
            <person name="Peterson S.W."/>
        </authorList>
    </citation>
    <scope>NUCLEOTIDE SEQUENCE [LARGE SCALE GENOMIC DNA]</scope>
    <source>
        <strain evidence="3 4">DSM 18034</strain>
    </source>
</reference>
<dbReference type="CDD" id="cd01008">
    <property type="entry name" value="PBP2_NrtA_SsuA_CpmA_like"/>
    <property type="match status" value="1"/>
</dbReference>
<dbReference type="STRING" id="1121442.SAMN02745702_01891"/>
<feature type="chain" id="PRO_5012368831" evidence="1">
    <location>
        <begin position="25"/>
        <end position="329"/>
    </location>
</feature>
<accession>A0A1T4W8Q0</accession>
<evidence type="ECO:0000313" key="3">
    <source>
        <dbReference type="EMBL" id="SKA73646.1"/>
    </source>
</evidence>
<feature type="signal peptide" evidence="1">
    <location>
        <begin position="1"/>
        <end position="24"/>
    </location>
</feature>
<protein>
    <submittedName>
        <fullName evidence="3">NitT/TauT family transport system substrate-binding protein</fullName>
    </submittedName>
</protein>
<sequence length="329" mass="36609">MKKVYWLFSAFLMLSVLVSTPAMAQKQLEPLTISAGSGGMVGSVCVAIRNGYFAEEGLDIQIKSYRNGFVAAQEYLKGATDFGTSNRVGAILSNIDFEKHALVGVLAYSDSQTKIVAKKSAGILDSSDLRGKRIGIVHGTSSHYYLYKYLQHCGIPMSDVEVVFLKKKQLPTAIVSGKIDAFCQHGKPVADALKKLGSDALVLRNSNINRKIVQLIAPRDFIAKNPEKMQGMLRAIKKADAWTVDHKKEAAKIIAEMKNRSYDLVLNFVENEAEFNLSLEQSLLLSFEGVDRWAIENELVPYKEPRNFLDYIDYHPLEQVSPESVSIIR</sequence>
<evidence type="ECO:0000313" key="4">
    <source>
        <dbReference type="Proteomes" id="UP000189733"/>
    </source>
</evidence>
<dbReference type="InterPro" id="IPR015168">
    <property type="entry name" value="SsuA/THI5"/>
</dbReference>
<dbReference type="OrthoDB" id="2054296at2"/>
<dbReference type="PANTHER" id="PTHR30024">
    <property type="entry name" value="ALIPHATIC SULFONATES-BINDING PROTEIN-RELATED"/>
    <property type="match status" value="1"/>
</dbReference>
<organism evidence="3 4">
    <name type="scientific">Desulfobaculum bizertense DSM 18034</name>
    <dbReference type="NCBI Taxonomy" id="1121442"/>
    <lineage>
        <taxon>Bacteria</taxon>
        <taxon>Pseudomonadati</taxon>
        <taxon>Thermodesulfobacteriota</taxon>
        <taxon>Desulfovibrionia</taxon>
        <taxon>Desulfovibrionales</taxon>
        <taxon>Desulfovibrionaceae</taxon>
        <taxon>Desulfobaculum</taxon>
    </lineage>
</organism>
<proteinExistence type="predicted"/>